<sequence length="70" mass="7956">MNYQLALRTPGINPMLAFSRKQILHKPNLRYTDRGRPQNLQRFSCRVLNFGFRAAFAIFDLLATGAGSVD</sequence>
<organism evidence="1 2">
    <name type="scientific">Rhodopirellula maiorica SM1</name>
    <dbReference type="NCBI Taxonomy" id="1265738"/>
    <lineage>
        <taxon>Bacteria</taxon>
        <taxon>Pseudomonadati</taxon>
        <taxon>Planctomycetota</taxon>
        <taxon>Planctomycetia</taxon>
        <taxon>Pirellulales</taxon>
        <taxon>Pirellulaceae</taxon>
        <taxon>Novipirellula</taxon>
    </lineage>
</organism>
<name>M5RQ50_9BACT</name>
<evidence type="ECO:0000313" key="2">
    <source>
        <dbReference type="Proteomes" id="UP000011991"/>
    </source>
</evidence>
<comment type="caution">
    <text evidence="1">The sequence shown here is derived from an EMBL/GenBank/DDBJ whole genome shotgun (WGS) entry which is preliminary data.</text>
</comment>
<proteinExistence type="predicted"/>
<accession>M5RQ50</accession>
<dbReference type="PATRIC" id="fig|1265738.3.peg.5567"/>
<dbReference type="Proteomes" id="UP000011991">
    <property type="component" value="Unassembled WGS sequence"/>
</dbReference>
<reference evidence="1 2" key="1">
    <citation type="journal article" date="2013" name="Mar. Genomics">
        <title>Expression of sulfatases in Rhodopirellula baltica and the diversity of sulfatases in the genus Rhodopirellula.</title>
        <authorList>
            <person name="Wegner C.E."/>
            <person name="Richter-Heitmann T."/>
            <person name="Klindworth A."/>
            <person name="Klockow C."/>
            <person name="Richter M."/>
            <person name="Achstetter T."/>
            <person name="Glockner F.O."/>
            <person name="Harder J."/>
        </authorList>
    </citation>
    <scope>NUCLEOTIDE SEQUENCE [LARGE SCALE GENOMIC DNA]</scope>
    <source>
        <strain evidence="1 2">SM1</strain>
    </source>
</reference>
<protein>
    <submittedName>
        <fullName evidence="1">Uncharacterized protein</fullName>
    </submittedName>
</protein>
<keyword evidence="2" id="KW-1185">Reference proteome</keyword>
<dbReference type="EMBL" id="ANOG01000788">
    <property type="protein sequence ID" value="EMI17517.1"/>
    <property type="molecule type" value="Genomic_DNA"/>
</dbReference>
<dbReference type="AlphaFoldDB" id="M5RQ50"/>
<evidence type="ECO:0000313" key="1">
    <source>
        <dbReference type="EMBL" id="EMI17517.1"/>
    </source>
</evidence>
<gene>
    <name evidence="1" type="ORF">RMSM_05560</name>
</gene>